<reference evidence="3 4" key="1">
    <citation type="submission" date="2024-05" db="EMBL/GenBank/DDBJ databases">
        <title>Culex pipiens pipiens assembly and annotation.</title>
        <authorList>
            <person name="Alout H."/>
            <person name="Durand T."/>
        </authorList>
    </citation>
    <scope>NUCLEOTIDE SEQUENCE [LARGE SCALE GENOMIC DNA]</scope>
    <source>
        <strain evidence="3">HA-2024</strain>
        <tissue evidence="3">Whole body</tissue>
    </source>
</reference>
<evidence type="ECO:0000259" key="2">
    <source>
        <dbReference type="Pfam" id="PF00004"/>
    </source>
</evidence>
<accession>A0ABD1CDA2</accession>
<dbReference type="EMBL" id="JBEHCU010013472">
    <property type="protein sequence ID" value="KAL1374308.1"/>
    <property type="molecule type" value="Genomic_DNA"/>
</dbReference>
<feature type="compositionally biased region" description="Basic and acidic residues" evidence="1">
    <location>
        <begin position="163"/>
        <end position="186"/>
    </location>
</feature>
<feature type="compositionally biased region" description="Polar residues" evidence="1">
    <location>
        <begin position="190"/>
        <end position="203"/>
    </location>
</feature>
<dbReference type="InterPro" id="IPR027417">
    <property type="entry name" value="P-loop_NTPase"/>
</dbReference>
<dbReference type="Gene3D" id="3.40.50.300">
    <property type="entry name" value="P-loop containing nucleotide triphosphate hydrolases"/>
    <property type="match status" value="1"/>
</dbReference>
<dbReference type="AlphaFoldDB" id="A0ABD1CDA2"/>
<dbReference type="Proteomes" id="UP001562425">
    <property type="component" value="Unassembled WGS sequence"/>
</dbReference>
<dbReference type="PANTHER" id="PTHR48470">
    <property type="entry name" value="CELL DIVISION CONTROL PROTEIN 48 C ISOFORM 1"/>
    <property type="match status" value="1"/>
</dbReference>
<gene>
    <name evidence="3" type="ORF">pipiens_018159</name>
</gene>
<dbReference type="InterPro" id="IPR055278">
    <property type="entry name" value="CDC48c"/>
</dbReference>
<dbReference type="SUPFAM" id="SSF52540">
    <property type="entry name" value="P-loop containing nucleoside triphosphate hydrolases"/>
    <property type="match status" value="1"/>
</dbReference>
<feature type="region of interest" description="Disordered" evidence="1">
    <location>
        <begin position="162"/>
        <end position="213"/>
    </location>
</feature>
<name>A0ABD1CDA2_CULPP</name>
<feature type="compositionally biased region" description="Basic and acidic residues" evidence="1">
    <location>
        <begin position="118"/>
        <end position="144"/>
    </location>
</feature>
<feature type="region of interest" description="Disordered" evidence="1">
    <location>
        <begin position="110"/>
        <end position="144"/>
    </location>
</feature>
<dbReference type="Pfam" id="PF00004">
    <property type="entry name" value="AAA"/>
    <property type="match status" value="1"/>
</dbReference>
<proteinExistence type="predicted"/>
<dbReference type="PANTHER" id="PTHR48470:SF1">
    <property type="entry name" value="CELL DIVISION CONTROL PROTEIN 48 C ISOFORM 1"/>
    <property type="match status" value="1"/>
</dbReference>
<keyword evidence="4" id="KW-1185">Reference proteome</keyword>
<organism evidence="3 4">
    <name type="scientific">Culex pipiens pipiens</name>
    <name type="common">Northern house mosquito</name>
    <dbReference type="NCBI Taxonomy" id="38569"/>
    <lineage>
        <taxon>Eukaryota</taxon>
        <taxon>Metazoa</taxon>
        <taxon>Ecdysozoa</taxon>
        <taxon>Arthropoda</taxon>
        <taxon>Hexapoda</taxon>
        <taxon>Insecta</taxon>
        <taxon>Pterygota</taxon>
        <taxon>Neoptera</taxon>
        <taxon>Endopterygota</taxon>
        <taxon>Diptera</taxon>
        <taxon>Nematocera</taxon>
        <taxon>Culicoidea</taxon>
        <taxon>Culicidae</taxon>
        <taxon>Culicinae</taxon>
        <taxon>Culicini</taxon>
        <taxon>Culex</taxon>
        <taxon>Culex</taxon>
    </lineage>
</organism>
<protein>
    <recommendedName>
        <fullName evidence="2">ATPase AAA-type core domain-containing protein</fullName>
    </recommendedName>
</protein>
<dbReference type="InterPro" id="IPR003959">
    <property type="entry name" value="ATPase_AAA_core"/>
</dbReference>
<evidence type="ECO:0000256" key="1">
    <source>
        <dbReference type="SAM" id="MobiDB-lite"/>
    </source>
</evidence>
<feature type="domain" description="ATPase AAA-type core" evidence="2">
    <location>
        <begin position="438"/>
        <end position="495"/>
    </location>
</feature>
<comment type="caution">
    <text evidence="3">The sequence shown here is derived from an EMBL/GenBank/DDBJ whole genome shotgun (WGS) entry which is preliminary data.</text>
</comment>
<sequence length="516" mass="56905">MRRATAPGTCASCGSSTKIHTGAPQLLNPCYCLSDESDRDEGNSVRMMKAKKVNWGGATTTNAGGKVTSVNPGCRRFGVTKTTGIRVHRPQGFSGQFADEEACDSSFWQPESTVRTRSGSDRQERIRLDRGNVPGHDPRRQILRRPDACSILVELAHHRLPARRQEQLPDHARSRPDASVLWKDRPISPPTNRGTTSKQQSPVGQRDPIDRQPELPVTVPLCARTSVPEQAAKENHRGSATINLPSRTTPCWKLQAGRGGRSERSKRFDSKLVDTYFDDVGGMAKILREFLLHVKHSECRLRVDLCSGQTLLAHAIASQLKIGLATNSRLRRSSHNRNQANAPERERQQLLVERRKTDQDRLKQLAKKVVIDDKVSDGIGEPASVHSCTSVTAELRSNPSLSARTRVPELAVEYYTVLRAQAKGATRLVAGVSGKSEQRIQDIQEVFNQAAVLSPCLLFFDDINAISANRVTAQKDMERRIVAQLLCSLDGLCESKKVTRCSQPAGCARPGPASLR</sequence>
<feature type="region of interest" description="Disordered" evidence="1">
    <location>
        <begin position="328"/>
        <end position="347"/>
    </location>
</feature>
<evidence type="ECO:0000313" key="4">
    <source>
        <dbReference type="Proteomes" id="UP001562425"/>
    </source>
</evidence>
<evidence type="ECO:0000313" key="3">
    <source>
        <dbReference type="EMBL" id="KAL1374308.1"/>
    </source>
</evidence>